<feature type="domain" description="Mnd1 HTH" evidence="4">
    <location>
        <begin position="10"/>
        <end position="70"/>
    </location>
</feature>
<dbReference type="GeneID" id="63783540"/>
<reference evidence="6 7" key="1">
    <citation type="submission" date="2016-07" db="EMBL/GenBank/DDBJ databases">
        <title>Pervasive Adenine N6-methylation of Active Genes in Fungi.</title>
        <authorList>
            <consortium name="DOE Joint Genome Institute"/>
            <person name="Mondo S.J."/>
            <person name="Dannebaum R.O."/>
            <person name="Kuo R.C."/>
            <person name="Labutti K."/>
            <person name="Haridas S."/>
            <person name="Kuo A."/>
            <person name="Salamov A."/>
            <person name="Ahrendt S.R."/>
            <person name="Lipzen A."/>
            <person name="Sullivan W."/>
            <person name="Andreopoulos W.B."/>
            <person name="Clum A."/>
            <person name="Lindquist E."/>
            <person name="Daum C."/>
            <person name="Ramamoorthy G.K."/>
            <person name="Gryganskyi A."/>
            <person name="Culley D."/>
            <person name="Magnuson J.K."/>
            <person name="James T.Y."/>
            <person name="O'Malley M.A."/>
            <person name="Stajich J.E."/>
            <person name="Spatafora J.W."/>
            <person name="Visel A."/>
            <person name="Grigoriev I.V."/>
        </authorList>
    </citation>
    <scope>NUCLEOTIDE SEQUENCE [LARGE SCALE GENOMIC DNA]</scope>
    <source>
        <strain evidence="6 7">12-1054</strain>
    </source>
</reference>
<dbReference type="InterPro" id="IPR040453">
    <property type="entry name" value="Mnd1_HTH"/>
</dbReference>
<dbReference type="RefSeq" id="XP_040728121.1">
    <property type="nucleotide sequence ID" value="XM_040866941.1"/>
</dbReference>
<keyword evidence="2" id="KW-0175">Coiled coil</keyword>
<dbReference type="EMBL" id="MCFI01000001">
    <property type="protein sequence ID" value="ORY87626.1"/>
    <property type="molecule type" value="Genomic_DNA"/>
</dbReference>
<evidence type="ECO:0000259" key="5">
    <source>
        <dbReference type="Pfam" id="PF18517"/>
    </source>
</evidence>
<dbReference type="Pfam" id="PF18517">
    <property type="entry name" value="LZ3wCH"/>
    <property type="match status" value="1"/>
</dbReference>
<dbReference type="Pfam" id="PF03962">
    <property type="entry name" value="Mnd1"/>
    <property type="match status" value="1"/>
</dbReference>
<keyword evidence="3" id="KW-0539">Nucleus</keyword>
<dbReference type="GO" id="GO:0005634">
    <property type="term" value="C:nucleus"/>
    <property type="evidence" value="ECO:0007669"/>
    <property type="project" value="UniProtKB-SubCell"/>
</dbReference>
<evidence type="ECO:0000259" key="4">
    <source>
        <dbReference type="Pfam" id="PF03962"/>
    </source>
</evidence>
<feature type="domain" description="Leucine zipper with capping helix" evidence="5">
    <location>
        <begin position="148"/>
        <end position="193"/>
    </location>
</feature>
<accession>A0A1Y2FWR3</accession>
<name>A0A1Y2FWR3_PROLT</name>
<comment type="subcellular location">
    <subcellularLocation>
        <location evidence="1">Nucleus</location>
    </subcellularLocation>
</comment>
<keyword evidence="7" id="KW-1185">Reference proteome</keyword>
<proteinExistence type="predicted"/>
<dbReference type="AlphaFoldDB" id="A0A1Y2FWR3"/>
<sequence length="201" mass="23274">MSEQEQRKYVLDYMQASKEYFTVKELVGKISKTNKKFREDVIEGVVTMLLDDRLIQKEKVGTLNVVWSFPADATRALRQRKQGLLDKCAAERTKQASLQERLEQSRLQCQESGEDRQRLQEVVDEMALRVSSKQEKLQALKSATPVDVHDKVRVAKQAKTATNRWIDNFYTLEGYFKSCFSGTTEDFYQSMNIASPPEYIE</sequence>
<dbReference type="OMA" id="RTLMMEI"/>
<protein>
    <submittedName>
        <fullName evidence="6">Meiotic nuclear division protein 1</fullName>
    </submittedName>
</protein>
<dbReference type="STRING" id="56484.A0A1Y2FWR3"/>
<organism evidence="6 7">
    <name type="scientific">Protomyces lactucae-debilis</name>
    <dbReference type="NCBI Taxonomy" id="2754530"/>
    <lineage>
        <taxon>Eukaryota</taxon>
        <taxon>Fungi</taxon>
        <taxon>Dikarya</taxon>
        <taxon>Ascomycota</taxon>
        <taxon>Taphrinomycotina</taxon>
        <taxon>Taphrinomycetes</taxon>
        <taxon>Taphrinales</taxon>
        <taxon>Protomycetaceae</taxon>
        <taxon>Protomyces</taxon>
    </lineage>
</organism>
<evidence type="ECO:0000256" key="1">
    <source>
        <dbReference type="ARBA" id="ARBA00004123"/>
    </source>
</evidence>
<dbReference type="InterPro" id="IPR040661">
    <property type="entry name" value="LZ3wCH"/>
</dbReference>
<gene>
    <name evidence="6" type="ORF">BCR37DRAFT_3132</name>
</gene>
<dbReference type="OrthoDB" id="9978204at2759"/>
<evidence type="ECO:0000313" key="6">
    <source>
        <dbReference type="EMBL" id="ORY87626.1"/>
    </source>
</evidence>
<evidence type="ECO:0000313" key="7">
    <source>
        <dbReference type="Proteomes" id="UP000193685"/>
    </source>
</evidence>
<comment type="caution">
    <text evidence="6">The sequence shown here is derived from an EMBL/GenBank/DDBJ whole genome shotgun (WGS) entry which is preliminary data.</text>
</comment>
<evidence type="ECO:0000256" key="2">
    <source>
        <dbReference type="ARBA" id="ARBA00023054"/>
    </source>
</evidence>
<evidence type="ECO:0000256" key="3">
    <source>
        <dbReference type="ARBA" id="ARBA00023242"/>
    </source>
</evidence>
<dbReference type="Proteomes" id="UP000193685">
    <property type="component" value="Unassembled WGS sequence"/>
</dbReference>